<dbReference type="GO" id="GO:0016020">
    <property type="term" value="C:membrane"/>
    <property type="evidence" value="ECO:0007669"/>
    <property type="project" value="InterPro"/>
</dbReference>
<feature type="transmembrane region" description="Helical" evidence="7">
    <location>
        <begin position="12"/>
        <end position="33"/>
    </location>
</feature>
<proteinExistence type="inferred from homology"/>
<dbReference type="Proteomes" id="UP001214629">
    <property type="component" value="Chromosome"/>
</dbReference>
<dbReference type="PANTHER" id="PTHR43086:SF3">
    <property type="entry name" value="NADP-DEPENDENT 3-HYDROXY ACID DEHYDROGENASE YDFG"/>
    <property type="match status" value="1"/>
</dbReference>
<dbReference type="InterPro" id="IPR048254">
    <property type="entry name" value="CDP_ALCOHOL_P_TRANSF_CS"/>
</dbReference>
<dbReference type="RefSeq" id="WP_277938003.1">
    <property type="nucleotide sequence ID" value="NZ_CP096246.1"/>
</dbReference>
<feature type="transmembrane region" description="Helical" evidence="7">
    <location>
        <begin position="96"/>
        <end position="121"/>
    </location>
</feature>
<name>A0AAX3SVT6_SPICI</name>
<protein>
    <recommendedName>
        <fullName evidence="5">CDP-diacylglycerol--glycerol-3-phosphate 3-phosphatidyltransferase</fullName>
        <ecNumber evidence="5">2.7.8.5</ecNumber>
    </recommendedName>
</protein>
<evidence type="ECO:0000313" key="9">
    <source>
        <dbReference type="Proteomes" id="UP001214629"/>
    </source>
</evidence>
<keyword evidence="7" id="KW-0812">Transmembrane</keyword>
<dbReference type="GO" id="GO:0016491">
    <property type="term" value="F:oxidoreductase activity"/>
    <property type="evidence" value="ECO:0007669"/>
    <property type="project" value="UniProtKB-KW"/>
</dbReference>
<comment type="similarity">
    <text evidence="1">Belongs to the short-chain dehydrogenases/reductases (SDR) family.</text>
</comment>
<dbReference type="GO" id="GO:0008444">
    <property type="term" value="F:CDP-diacylglycerol-glycerol-3-phosphate 3-phosphatidyltransferase activity"/>
    <property type="evidence" value="ECO:0007669"/>
    <property type="project" value="UniProtKB-UniRule"/>
</dbReference>
<gene>
    <name evidence="8" type="primary">pgsA</name>
    <name evidence="8" type="ORF">M0C40_04805</name>
</gene>
<dbReference type="PRINTS" id="PR00081">
    <property type="entry name" value="GDHRDH"/>
</dbReference>
<reference evidence="8 9" key="1">
    <citation type="submission" date="2022-04" db="EMBL/GenBank/DDBJ databases">
        <title>Whole genome of Spiroplasma citri.</title>
        <authorList>
            <person name="Khanchezar A."/>
            <person name="Izadpanah K."/>
            <person name="Taghavi M."/>
            <person name="Ghorbani A."/>
            <person name="Beven L."/>
        </authorList>
    </citation>
    <scope>NUCLEOTIDE SEQUENCE [LARGE SCALE GENOMIC DNA]</scope>
    <source>
        <strain evidence="8 9">D4</strain>
    </source>
</reference>
<evidence type="ECO:0000256" key="2">
    <source>
        <dbReference type="ARBA" id="ARBA00010441"/>
    </source>
</evidence>
<feature type="transmembrane region" description="Helical" evidence="7">
    <location>
        <begin position="188"/>
        <end position="209"/>
    </location>
</feature>
<dbReference type="Pfam" id="PF00106">
    <property type="entry name" value="adh_short"/>
    <property type="match status" value="1"/>
</dbReference>
<dbReference type="InterPro" id="IPR036291">
    <property type="entry name" value="NAD(P)-bd_dom_sf"/>
</dbReference>
<dbReference type="InterPro" id="IPR043130">
    <property type="entry name" value="CDP-OH_PTrfase_TM_dom"/>
</dbReference>
<dbReference type="Pfam" id="PF01066">
    <property type="entry name" value="CDP-OH_P_transf"/>
    <property type="match status" value="1"/>
</dbReference>
<dbReference type="Gene3D" id="1.20.120.1760">
    <property type="match status" value="1"/>
</dbReference>
<evidence type="ECO:0000256" key="6">
    <source>
        <dbReference type="RuleBase" id="RU003750"/>
    </source>
</evidence>
<dbReference type="PANTHER" id="PTHR43086">
    <property type="entry name" value="VERY-LONG-CHAIN 3-OXOOACYL-COA REDUCTASE"/>
    <property type="match status" value="1"/>
</dbReference>
<comment type="similarity">
    <text evidence="2 6">Belongs to the CDP-alcohol phosphatidyltransferase class-I family.</text>
</comment>
<dbReference type="InterPro" id="IPR000462">
    <property type="entry name" value="CDP-OH_P_trans"/>
</dbReference>
<accession>A0AAX3SVT6</accession>
<feature type="transmembrane region" description="Helical" evidence="7">
    <location>
        <begin position="53"/>
        <end position="75"/>
    </location>
</feature>
<dbReference type="InterPro" id="IPR004570">
    <property type="entry name" value="Phosphatidylglycerol_P_synth"/>
</dbReference>
<keyword evidence="3 6" id="KW-0808">Transferase</keyword>
<dbReference type="InterPro" id="IPR002347">
    <property type="entry name" value="SDR_fam"/>
</dbReference>
<sequence>MNWANRITLIRIFLIPVIIALMVIVPFKNSSLYNGWDQWLTIKGDNVTYSLPISYLIAGILFIIASLTDLLDGFIARRYNQVTTFGKFFDSIADKLLTNTVLIVFACANIIPVWMVVLLIARDFVIDVVRQILATQKVVMAANQLGRVRAAMEMFGMTVLFFIGFRMFNGHSLQTGQWDEFGWVNQIIMIPIYLATVLSLAAAGNYIFLNRKTLFDMTVIKKPKLENGQDNNEKTNNNLGWAVVTGASKGLGYCYCEELLKLGYNVIAVARDTSPITTLQQKYSAQTIKMINYDLSNLENCEKLFNDVAKDNVTILINNAGYGVWGYFSESSLEQEMNMIDLNIKAVHILTKLFVQRFITQQQGRVLNIGSLAAFTPASVFASYYASKAYVWSLGVAINTELKKTKSPVRVITLCPGPLKTDFWNRSSNQKDAKYHSTVKVMKTSTYARKSLLKGLKVKRKNYIITGSVNKIVKKLTKWSPQSWVLTSVYNYQRKRK</sequence>
<evidence type="ECO:0000256" key="7">
    <source>
        <dbReference type="SAM" id="Phobius"/>
    </source>
</evidence>
<keyword evidence="7" id="KW-0472">Membrane</keyword>
<dbReference type="Gene3D" id="3.40.50.720">
    <property type="entry name" value="NAD(P)-binding Rossmann-like Domain"/>
    <property type="match status" value="1"/>
</dbReference>
<organism evidence="8 9">
    <name type="scientific">Spiroplasma citri</name>
    <dbReference type="NCBI Taxonomy" id="2133"/>
    <lineage>
        <taxon>Bacteria</taxon>
        <taxon>Bacillati</taxon>
        <taxon>Mycoplasmatota</taxon>
        <taxon>Mollicutes</taxon>
        <taxon>Entomoplasmatales</taxon>
        <taxon>Spiroplasmataceae</taxon>
        <taxon>Spiroplasma</taxon>
    </lineage>
</organism>
<dbReference type="NCBIfam" id="TIGR00560">
    <property type="entry name" value="pgsA"/>
    <property type="match status" value="1"/>
</dbReference>
<keyword evidence="7" id="KW-1133">Transmembrane helix</keyword>
<keyword evidence="9" id="KW-1185">Reference proteome</keyword>
<evidence type="ECO:0000313" key="8">
    <source>
        <dbReference type="EMBL" id="WFG95419.1"/>
    </source>
</evidence>
<evidence type="ECO:0000256" key="4">
    <source>
        <dbReference type="ARBA" id="ARBA00023002"/>
    </source>
</evidence>
<dbReference type="PROSITE" id="PS00379">
    <property type="entry name" value="CDP_ALCOHOL_P_TRANSF"/>
    <property type="match status" value="1"/>
</dbReference>
<evidence type="ECO:0000256" key="5">
    <source>
        <dbReference type="NCBIfam" id="TIGR00560"/>
    </source>
</evidence>
<dbReference type="AlphaFoldDB" id="A0AAX3SVT6"/>
<dbReference type="CDD" id="cd05233">
    <property type="entry name" value="SDR_c"/>
    <property type="match status" value="1"/>
</dbReference>
<keyword evidence="4" id="KW-0560">Oxidoreductase</keyword>
<evidence type="ECO:0000256" key="1">
    <source>
        <dbReference type="ARBA" id="ARBA00006484"/>
    </source>
</evidence>
<dbReference type="SUPFAM" id="SSF51735">
    <property type="entry name" value="NAD(P)-binding Rossmann-fold domains"/>
    <property type="match status" value="1"/>
</dbReference>
<evidence type="ECO:0000256" key="3">
    <source>
        <dbReference type="ARBA" id="ARBA00022679"/>
    </source>
</evidence>
<dbReference type="GO" id="GO:0008654">
    <property type="term" value="P:phospholipid biosynthetic process"/>
    <property type="evidence" value="ECO:0007669"/>
    <property type="project" value="UniProtKB-UniRule"/>
</dbReference>
<dbReference type="EC" id="2.7.8.5" evidence="5"/>
<dbReference type="EMBL" id="CP096246">
    <property type="protein sequence ID" value="WFG95419.1"/>
    <property type="molecule type" value="Genomic_DNA"/>
</dbReference>